<dbReference type="Proteomes" id="UP000694044">
    <property type="component" value="Unassembled WGS sequence"/>
</dbReference>
<dbReference type="OrthoDB" id="10264405at2759"/>
<sequence length="89" mass="10356">MDSRFWLLACNYDTHIQDLIEELNPSRRWRTPTPSSVTKLARVNFEEMKHDKDRLVAAKNLEIQELAGNNVSTDADVCIRRHLSQLVPH</sequence>
<comment type="caution">
    <text evidence="1">The sequence shown here is derived from an EMBL/GenBank/DDBJ whole genome shotgun (WGS) entry which is preliminary data.</text>
</comment>
<name>A0A8T1W9F1_9STRA</name>
<keyword evidence="2" id="KW-1185">Reference proteome</keyword>
<proteinExistence type="predicted"/>
<evidence type="ECO:0000313" key="1">
    <source>
        <dbReference type="EMBL" id="KAG7388329.1"/>
    </source>
</evidence>
<protein>
    <submittedName>
        <fullName evidence="1">Uncharacterized protein</fullName>
    </submittedName>
</protein>
<dbReference type="EMBL" id="JAGDFM010000062">
    <property type="protein sequence ID" value="KAG7388329.1"/>
    <property type="molecule type" value="Genomic_DNA"/>
</dbReference>
<gene>
    <name evidence="1" type="ORF">PHYPSEUDO_012707</name>
</gene>
<reference evidence="1" key="1">
    <citation type="submission" date="2021-02" db="EMBL/GenBank/DDBJ databases">
        <authorList>
            <person name="Palmer J.M."/>
        </authorList>
    </citation>
    <scope>NUCLEOTIDE SEQUENCE</scope>
    <source>
        <strain evidence="1">SCRP734</strain>
    </source>
</reference>
<dbReference type="AlphaFoldDB" id="A0A8T1W9F1"/>
<accession>A0A8T1W9F1</accession>
<organism evidence="1 2">
    <name type="scientific">Phytophthora pseudosyringae</name>
    <dbReference type="NCBI Taxonomy" id="221518"/>
    <lineage>
        <taxon>Eukaryota</taxon>
        <taxon>Sar</taxon>
        <taxon>Stramenopiles</taxon>
        <taxon>Oomycota</taxon>
        <taxon>Peronosporomycetes</taxon>
        <taxon>Peronosporales</taxon>
        <taxon>Peronosporaceae</taxon>
        <taxon>Phytophthora</taxon>
    </lineage>
</organism>
<evidence type="ECO:0000313" key="2">
    <source>
        <dbReference type="Proteomes" id="UP000694044"/>
    </source>
</evidence>